<feature type="compositionally biased region" description="Polar residues" evidence="1">
    <location>
        <begin position="476"/>
        <end position="489"/>
    </location>
</feature>
<dbReference type="PANTHER" id="PTHR31267:SF2">
    <property type="entry name" value="EXPRESSED PROTEIN"/>
    <property type="match status" value="1"/>
</dbReference>
<proteinExistence type="predicted"/>
<dbReference type="EMBL" id="KV013932">
    <property type="protein sequence ID" value="KZV23286.1"/>
    <property type="molecule type" value="Genomic_DNA"/>
</dbReference>
<feature type="compositionally biased region" description="Polar residues" evidence="1">
    <location>
        <begin position="812"/>
        <end position="836"/>
    </location>
</feature>
<feature type="region of interest" description="Disordered" evidence="1">
    <location>
        <begin position="426"/>
        <end position="489"/>
    </location>
</feature>
<reference evidence="2 3" key="1">
    <citation type="journal article" date="2015" name="Proc. Natl. Acad. Sci. U.S.A.">
        <title>The resurrection genome of Boea hygrometrica: A blueprint for survival of dehydration.</title>
        <authorList>
            <person name="Xiao L."/>
            <person name="Yang G."/>
            <person name="Zhang L."/>
            <person name="Yang X."/>
            <person name="Zhao S."/>
            <person name="Ji Z."/>
            <person name="Zhou Q."/>
            <person name="Hu M."/>
            <person name="Wang Y."/>
            <person name="Chen M."/>
            <person name="Xu Y."/>
            <person name="Jin H."/>
            <person name="Xiao X."/>
            <person name="Hu G."/>
            <person name="Bao F."/>
            <person name="Hu Y."/>
            <person name="Wan P."/>
            <person name="Li L."/>
            <person name="Deng X."/>
            <person name="Kuang T."/>
            <person name="Xiang C."/>
            <person name="Zhu J.K."/>
            <person name="Oliver M.J."/>
            <person name="He Y."/>
        </authorList>
    </citation>
    <scope>NUCLEOTIDE SEQUENCE [LARGE SCALE GENOMIC DNA]</scope>
    <source>
        <strain evidence="3">cv. XS01</strain>
    </source>
</reference>
<feature type="region of interest" description="Disordered" evidence="1">
    <location>
        <begin position="578"/>
        <end position="613"/>
    </location>
</feature>
<dbReference type="OrthoDB" id="1630099at2759"/>
<keyword evidence="3" id="KW-1185">Reference proteome</keyword>
<dbReference type="PANTHER" id="PTHR31267">
    <property type="entry name" value="DENTIN SIALOPHOSPHOPROTEIN-LIKE PROTEIN"/>
    <property type="match status" value="1"/>
</dbReference>
<feature type="region of interest" description="Disordered" evidence="1">
    <location>
        <begin position="532"/>
        <end position="558"/>
    </location>
</feature>
<evidence type="ECO:0000313" key="3">
    <source>
        <dbReference type="Proteomes" id="UP000250235"/>
    </source>
</evidence>
<sequence length="1082" mass="118347">MPGNEFGDRVHNFFAQDNAFQGQPESQVVEGNWPVLNNNFWIGSHRQADALHSNNKTYNLQDPDIDRGQSSYPFHVTQGLNFVQSSVRADFSKNQSQNEQTNLNGYMFGNQFQLSRQNEANFLSADTDTEPHHAIPSRGFSVHELQQGGGIENGAKTSLRSETSMPSVSLDLFGGQQQISHHQSSMLQPVQHQHPGINNMQQQQQQQQLMIKKMQDLQRQQQFQPLEIRQQNYMNQIPPVTKQASGSHSTAIDGNPVSDLQHHGDIRHVSSDGKVSAQLPETEKVDGTTGFFQQNQSSVYQGFGLQLGPPSLQQGKIVDHPASSQRAQNTVNSMPISHAAPEMGEKGQQMVPTSTIQSLNFPNGESRAELKTNKPAVPPSHTGGDERHRNFQEAFSSGSPHMSQLQNQQLMRSSGKIMMNQHVDSSFSSDVSNNMQRESKETALPDTPGDIQKPNVMSSRGLVQQAGPNDAHDRGPTSTTSTRESLHTSQHFSMHGISHQGSALSALHDLATNVYTNQHSLGTQYQKASHFSDLNQSHTGESSSAPLSQGSMNACKGGSLPSDLRSVYVNSHTVVDGEDQRLKESAGQSLPSVRVDTSNKNNSDNSPSDLSSTQKNIEAFGRSLKPNSLFHLNYVLLDQLKAMKDAGLDPSCRVSKKMKGPDDCLDVDRVASTAGQQNDHSLVLGDSLGSSTGVPSDDLRMPSFLLASDAVPTNPSQHGNVASQDILSRGANVSNSSTDYTTSVRSEYPEVSPQMAPSWFNQYGAFKNGQLLQSYNAHKLIPSKSGELGKSPSVMDTLGSEEKGTDAPPDASQVNTTHQTSTSTFANEPLSSGRSYELNATDQNLVMSRPKKRKTDTSQLQPWHQEITDGSQNLSTLSVAETVWSQVANRLNEKVDDDAELIEDGPPFLRSKRRLILTTQLMQQLFYPPPAAILSGDANFKCEGVAYAVSRNLLGNVCSAVFRSSGLDLPHEGVELLSAKGESLERNVDCCSGKVMEGLMGRFGKLENDFLRLEKSSSIFDVRMECQDLEKFSVINRLAKFHGRAPTDGPDTAPSHKPLPQRYVAAIPMPRSLPDSVQCLSL</sequence>
<feature type="compositionally biased region" description="Polar residues" evidence="1">
    <location>
        <begin position="532"/>
        <end position="552"/>
    </location>
</feature>
<dbReference type="Proteomes" id="UP000250235">
    <property type="component" value="Unassembled WGS sequence"/>
</dbReference>
<gene>
    <name evidence="2" type="ORF">F511_02187</name>
</gene>
<dbReference type="AlphaFoldDB" id="A0A2Z7APD5"/>
<protein>
    <submittedName>
        <fullName evidence="2">Uncharacterized protein</fullName>
    </submittedName>
</protein>
<feature type="region of interest" description="Disordered" evidence="1">
    <location>
        <begin position="782"/>
        <end position="836"/>
    </location>
</feature>
<organism evidence="2 3">
    <name type="scientific">Dorcoceras hygrometricum</name>
    <dbReference type="NCBI Taxonomy" id="472368"/>
    <lineage>
        <taxon>Eukaryota</taxon>
        <taxon>Viridiplantae</taxon>
        <taxon>Streptophyta</taxon>
        <taxon>Embryophyta</taxon>
        <taxon>Tracheophyta</taxon>
        <taxon>Spermatophyta</taxon>
        <taxon>Magnoliopsida</taxon>
        <taxon>eudicotyledons</taxon>
        <taxon>Gunneridae</taxon>
        <taxon>Pentapetalae</taxon>
        <taxon>asterids</taxon>
        <taxon>lamiids</taxon>
        <taxon>Lamiales</taxon>
        <taxon>Gesneriaceae</taxon>
        <taxon>Didymocarpoideae</taxon>
        <taxon>Trichosporeae</taxon>
        <taxon>Loxocarpinae</taxon>
        <taxon>Dorcoceras</taxon>
    </lineage>
</organism>
<feature type="region of interest" description="Disordered" evidence="1">
    <location>
        <begin position="365"/>
        <end position="388"/>
    </location>
</feature>
<feature type="compositionally biased region" description="Low complexity" evidence="1">
    <location>
        <begin position="596"/>
        <end position="612"/>
    </location>
</feature>
<evidence type="ECO:0000313" key="2">
    <source>
        <dbReference type="EMBL" id="KZV23286.1"/>
    </source>
</evidence>
<name>A0A2Z7APD5_9LAMI</name>
<evidence type="ECO:0000256" key="1">
    <source>
        <dbReference type="SAM" id="MobiDB-lite"/>
    </source>
</evidence>
<accession>A0A2Z7APD5</accession>